<dbReference type="Gene3D" id="1.10.220.100">
    <property type="entry name" value="conserved c-terminal region of ge- 1"/>
    <property type="match status" value="1"/>
</dbReference>
<feature type="compositionally biased region" description="Polar residues" evidence="6">
    <location>
        <begin position="909"/>
        <end position="923"/>
    </location>
</feature>
<feature type="compositionally biased region" description="Polar residues" evidence="6">
    <location>
        <begin position="214"/>
        <end position="223"/>
    </location>
</feature>
<dbReference type="Pfam" id="PF24106">
    <property type="entry name" value="Beta-prop_EDC4L"/>
    <property type="match status" value="1"/>
</dbReference>
<feature type="compositionally biased region" description="Low complexity" evidence="6">
    <location>
        <begin position="19"/>
        <end position="36"/>
    </location>
</feature>
<feature type="compositionally biased region" description="Basic and acidic residues" evidence="6">
    <location>
        <begin position="282"/>
        <end position="298"/>
    </location>
</feature>
<evidence type="ECO:0000256" key="6">
    <source>
        <dbReference type="SAM" id="MobiDB-lite"/>
    </source>
</evidence>
<dbReference type="GO" id="GO:0031087">
    <property type="term" value="P:deadenylation-independent decapping of nuclear-transcribed mRNA"/>
    <property type="evidence" value="ECO:0007669"/>
    <property type="project" value="InterPro"/>
</dbReference>
<feature type="region of interest" description="Disordered" evidence="6">
    <location>
        <begin position="212"/>
        <end position="254"/>
    </location>
</feature>
<feature type="compositionally biased region" description="Basic and acidic residues" evidence="6">
    <location>
        <begin position="828"/>
        <end position="843"/>
    </location>
</feature>
<feature type="region of interest" description="Disordered" evidence="6">
    <location>
        <begin position="13"/>
        <end position="71"/>
    </location>
</feature>
<dbReference type="InterPro" id="IPR055393">
    <property type="entry name" value="Beta-prop_EDC4L"/>
</dbReference>
<evidence type="ECO:0000256" key="3">
    <source>
        <dbReference type="ARBA" id="ARBA00022490"/>
    </source>
</evidence>
<evidence type="ECO:0000256" key="5">
    <source>
        <dbReference type="ARBA" id="ARBA00022737"/>
    </source>
</evidence>
<feature type="region of interest" description="Disordered" evidence="6">
    <location>
        <begin position="274"/>
        <end position="311"/>
    </location>
</feature>
<sequence length="1303" mass="143423">MDPRVDELFARLKSSNAEGRQQQQQGYRQPSVSSPLFSPPSYTPNPIHSSDIISPVNPSSIAGSPAPDTNRTHNLLNLLKLNNQPVQGAPLATLQNATENKQQNVSRAPSTSNQDFLLNLLKKPSIAPAQLPVESTLQAASSISRESTRVHHFGSPDVGKTAFESPQPSKESLFNYVNPFDQLHSSSPLNSSLPNQEANKSTKKVEILKHGRDISTSQNNSSPMPAAKTCQIESENTPPASEITESQGDSQSVSKTLEGLGEKLDKQVEKALAEAAAQHQISGDHREITPPETEKDAVTGDDVDSSWESAEDSANDKKLDFNVKVYNFPMKPFVAIQIKDIPEPVIPIRQDDFMVIASLKKEFDQIDRCLATASQTHIVYAQTANKKDNNGFRIIRQDSGDHKQVFRASGERVFNVQLCNSSANTDDTETVLGTGVNGSIFWTTLVKSRDDLFKDEDVESHGFIMPPVATAEENTSGSPVKTRVKMSSRHPEYFGMARGKLIHIIAPENAKDKAYCDPKTRKVNSEKFLAEHGLRISTGKAGKDFCFSEDDTIIVSLDKSGRVKFWDIRDLTARACDTTEGKHRLVEITEPMWSVNAAASGSRIDEKPSVSSIMLLDKERPYNKGLQLRYMLVGFKQNHILQLWDLGLGKAVQEIRLPHEKDSDGICSLGYHPKTGILAIGHPTRNSIYFLHLSAPRYNIPAMDQARFITCLARNDPSLPKPESTAIMSGLREFSFDRVGQIRSIDMLKTPVDNAGDDETLFELYVMHSKGVVGISIKRADLGWDKDSKMISPIDAVTVGAAEVTDLRLPQPKDANNASEPTSIPETPSKKATEKKENKKEVSRPSSKAEAVKSAPAQPITSTANNARIETDRPTTQSSRATADAPPSYSVVTPRIKSPAMEPAAKDSGATTHRSATSVSSTPTDTNLLAKHFDSLYQRLDADKRVSDAAGAAKQDAMLRLVSSTLTENVEQSLHRIIGASIEKDVIPRLGSTTSKIIEQHLNSILPQQLSNSVQHEVKTALPVALQQALKDPQVQRTISDIIAKQVATTVQQQVSALLQKSLPNMATEASQRMVSEVERRISQQLHRAETQHQQDNLKIEELSNLVRGLSMTVKNMAESQVSFQEQILKTQQDRSKTSIRVGDVTDAAASSTKTTSIEKPAPEDYEVTRITEMLVAGEYEEATIQWLQSARQGELFDLLFVRVNPEYLRQVTPLVALSVSAAITASFDTNTDQRLDWLSNVLSQINIKDQDIMDVAPKIMDVLGQRLQGAYMQISEANPNDIALRKISALNKQVNDVRRMTG</sequence>
<dbReference type="SUPFAM" id="SSF50978">
    <property type="entry name" value="WD40 repeat-like"/>
    <property type="match status" value="1"/>
</dbReference>
<comment type="similarity">
    <text evidence="2">Belongs to the WD repeat EDC4 family.</text>
</comment>
<feature type="compositionally biased region" description="Polar residues" evidence="6">
    <location>
        <begin position="231"/>
        <end position="254"/>
    </location>
</feature>
<name>A0AAQ3R757_9PEZI</name>
<evidence type="ECO:0000313" key="8">
    <source>
        <dbReference type="EMBL" id="WPH04026.1"/>
    </source>
</evidence>
<comment type="subcellular location">
    <subcellularLocation>
        <location evidence="1">Cytoplasm</location>
        <location evidence="1">P-body</location>
    </subcellularLocation>
</comment>
<dbReference type="PANTHER" id="PTHR15598:SF5">
    <property type="entry name" value="ENHANCER OF MRNA-DECAPPING PROTEIN 4"/>
    <property type="match status" value="1"/>
</dbReference>
<feature type="compositionally biased region" description="Polar residues" evidence="6">
    <location>
        <begin position="44"/>
        <end position="71"/>
    </location>
</feature>
<gene>
    <name evidence="8" type="ORF">R9X50_00691000</name>
</gene>
<evidence type="ECO:0000256" key="2">
    <source>
        <dbReference type="ARBA" id="ARBA00009639"/>
    </source>
</evidence>
<dbReference type="Proteomes" id="UP001303373">
    <property type="component" value="Chromosome 12"/>
</dbReference>
<feature type="compositionally biased region" description="Low complexity" evidence="6">
    <location>
        <begin position="185"/>
        <end position="195"/>
    </location>
</feature>
<accession>A0AAQ3R757</accession>
<keyword evidence="5" id="KW-0677">Repeat</keyword>
<feature type="compositionally biased region" description="Polar residues" evidence="6">
    <location>
        <begin position="859"/>
        <end position="881"/>
    </location>
</feature>
<feature type="compositionally biased region" description="Acidic residues" evidence="6">
    <location>
        <begin position="299"/>
        <end position="311"/>
    </location>
</feature>
<dbReference type="InterPro" id="IPR015943">
    <property type="entry name" value="WD40/YVTN_repeat-like_dom_sf"/>
</dbReference>
<keyword evidence="3" id="KW-0963">Cytoplasm</keyword>
<organism evidence="8 9">
    <name type="scientific">Acrodontium crateriforme</name>
    <dbReference type="NCBI Taxonomy" id="150365"/>
    <lineage>
        <taxon>Eukaryota</taxon>
        <taxon>Fungi</taxon>
        <taxon>Dikarya</taxon>
        <taxon>Ascomycota</taxon>
        <taxon>Pezizomycotina</taxon>
        <taxon>Dothideomycetes</taxon>
        <taxon>Dothideomycetidae</taxon>
        <taxon>Mycosphaerellales</taxon>
        <taxon>Teratosphaeriaceae</taxon>
        <taxon>Acrodontium</taxon>
    </lineage>
</organism>
<reference evidence="8 9" key="1">
    <citation type="submission" date="2023-11" db="EMBL/GenBank/DDBJ databases">
        <title>An acidophilic fungus is an integral part of prey digestion in a carnivorous sundew plant.</title>
        <authorList>
            <person name="Tsai I.J."/>
        </authorList>
    </citation>
    <scope>NUCLEOTIDE SEQUENCE [LARGE SCALE GENOMIC DNA]</scope>
    <source>
        <strain evidence="8">169a</strain>
    </source>
</reference>
<feature type="compositionally biased region" description="Polar residues" evidence="6">
    <location>
        <begin position="814"/>
        <end position="826"/>
    </location>
</feature>
<dbReference type="InterPro" id="IPR036322">
    <property type="entry name" value="WD40_repeat_dom_sf"/>
</dbReference>
<protein>
    <recommendedName>
        <fullName evidence="7">EDC4-like protein pdc1 beta-propeller domain-containing protein</fullName>
    </recommendedName>
</protein>
<proteinExistence type="inferred from homology"/>
<evidence type="ECO:0000256" key="1">
    <source>
        <dbReference type="ARBA" id="ARBA00004201"/>
    </source>
</evidence>
<dbReference type="GO" id="GO:0000932">
    <property type="term" value="C:P-body"/>
    <property type="evidence" value="ECO:0007669"/>
    <property type="project" value="UniProtKB-SubCell"/>
</dbReference>
<evidence type="ECO:0000259" key="7">
    <source>
        <dbReference type="Pfam" id="PF24106"/>
    </source>
</evidence>
<evidence type="ECO:0000313" key="9">
    <source>
        <dbReference type="Proteomes" id="UP001303373"/>
    </source>
</evidence>
<dbReference type="EMBL" id="CP138591">
    <property type="protein sequence ID" value="WPH04026.1"/>
    <property type="molecule type" value="Genomic_DNA"/>
</dbReference>
<keyword evidence="4" id="KW-0853">WD repeat</keyword>
<keyword evidence="9" id="KW-1185">Reference proteome</keyword>
<feature type="region of interest" description="Disordered" evidence="6">
    <location>
        <begin position="143"/>
        <end position="170"/>
    </location>
</feature>
<feature type="region of interest" description="Disordered" evidence="6">
    <location>
        <begin position="185"/>
        <end position="204"/>
    </location>
</feature>
<dbReference type="InterPro" id="IPR044938">
    <property type="entry name" value="EDC4_C_sf"/>
</dbReference>
<feature type="domain" description="EDC4-like protein pdc1 beta-propeller" evidence="7">
    <location>
        <begin position="478"/>
        <end position="692"/>
    </location>
</feature>
<evidence type="ECO:0000256" key="4">
    <source>
        <dbReference type="ARBA" id="ARBA00022574"/>
    </source>
</evidence>
<feature type="region of interest" description="Disordered" evidence="6">
    <location>
        <begin position="807"/>
        <end position="923"/>
    </location>
</feature>
<dbReference type="InterPro" id="IPR045152">
    <property type="entry name" value="EDC4-like"/>
</dbReference>
<dbReference type="PANTHER" id="PTHR15598">
    <property type="entry name" value="ENHANCER OF MRNA-DECAPPING PROTEIN 4"/>
    <property type="match status" value="1"/>
</dbReference>
<dbReference type="Gene3D" id="2.130.10.10">
    <property type="entry name" value="YVTN repeat-like/Quinoprotein amine dehydrogenase"/>
    <property type="match status" value="1"/>
</dbReference>